<feature type="region of interest" description="Disordered" evidence="1">
    <location>
        <begin position="160"/>
        <end position="224"/>
    </location>
</feature>
<feature type="region of interest" description="Disordered" evidence="1">
    <location>
        <begin position="76"/>
        <end position="102"/>
    </location>
</feature>
<gene>
    <name evidence="3" type="ORF">SAMN02982922_2260</name>
</gene>
<dbReference type="EMBL" id="FXBL01000004">
    <property type="protein sequence ID" value="SMH40062.1"/>
    <property type="molecule type" value="Genomic_DNA"/>
</dbReference>
<evidence type="ECO:0000256" key="1">
    <source>
        <dbReference type="SAM" id="MobiDB-lite"/>
    </source>
</evidence>
<dbReference type="AlphaFoldDB" id="A0A1X7NRD2"/>
<name>A0A1X7NRD2_9HYPH</name>
<dbReference type="PROSITE" id="PS51257">
    <property type="entry name" value="PROKAR_LIPOPROTEIN"/>
    <property type="match status" value="1"/>
</dbReference>
<evidence type="ECO:0000313" key="3">
    <source>
        <dbReference type="EMBL" id="SMH40062.1"/>
    </source>
</evidence>
<protein>
    <recommendedName>
        <fullName evidence="5">Beta-barrel assembly machine subunit BamF</fullName>
    </recommendedName>
</protein>
<evidence type="ECO:0008006" key="5">
    <source>
        <dbReference type="Google" id="ProtNLM"/>
    </source>
</evidence>
<evidence type="ECO:0000313" key="4">
    <source>
        <dbReference type="Proteomes" id="UP000193083"/>
    </source>
</evidence>
<feature type="compositionally biased region" description="Basic residues" evidence="1">
    <location>
        <begin position="207"/>
        <end position="217"/>
    </location>
</feature>
<feature type="compositionally biased region" description="Polar residues" evidence="1">
    <location>
        <begin position="168"/>
        <end position="178"/>
    </location>
</feature>
<proteinExistence type="predicted"/>
<keyword evidence="2" id="KW-0732">Signal</keyword>
<sequence length="224" mass="24726">MKMTIEHARTTRRISAGALAAVSAVALSGCVGMAPTYGTGKAADTQLMEDVTGMFSLSGTKKREQIDYKPRPELVKPANDEVLPTPQDNITTASAGGAWPESPEARLARVRADATQNRDSLGFEPEVDMPIEKNRRTVRSTRGDDVNLDGSSVSIEKQREDFNRRIAMSNQGSATQRRYLSEPPLEYRQPAATAATDDVGEDEWKKEKRRKAGHTKKSSSWWPF</sequence>
<feature type="chain" id="PRO_5010871280" description="Beta-barrel assembly machine subunit BamF" evidence="2">
    <location>
        <begin position="29"/>
        <end position="224"/>
    </location>
</feature>
<feature type="signal peptide" evidence="2">
    <location>
        <begin position="1"/>
        <end position="28"/>
    </location>
</feature>
<organism evidence="3 4">
    <name type="scientific">Mesorhizobium australicum</name>
    <dbReference type="NCBI Taxonomy" id="536018"/>
    <lineage>
        <taxon>Bacteria</taxon>
        <taxon>Pseudomonadati</taxon>
        <taxon>Pseudomonadota</taxon>
        <taxon>Alphaproteobacteria</taxon>
        <taxon>Hyphomicrobiales</taxon>
        <taxon>Phyllobacteriaceae</taxon>
        <taxon>Mesorhizobium</taxon>
    </lineage>
</organism>
<evidence type="ECO:0000256" key="2">
    <source>
        <dbReference type="SAM" id="SignalP"/>
    </source>
</evidence>
<keyword evidence="4" id="KW-1185">Reference proteome</keyword>
<accession>A0A1X7NRD2</accession>
<reference evidence="3 4" key="1">
    <citation type="submission" date="2017-04" db="EMBL/GenBank/DDBJ databases">
        <authorList>
            <person name="Afonso C.L."/>
            <person name="Miller P.J."/>
            <person name="Scott M.A."/>
            <person name="Spackman E."/>
            <person name="Goraichik I."/>
            <person name="Dimitrov K.M."/>
            <person name="Suarez D.L."/>
            <person name="Swayne D.E."/>
        </authorList>
    </citation>
    <scope>NUCLEOTIDE SEQUENCE [LARGE SCALE GENOMIC DNA]</scope>
    <source>
        <strain evidence="3 4">B5P</strain>
    </source>
</reference>
<dbReference type="Proteomes" id="UP000193083">
    <property type="component" value="Unassembled WGS sequence"/>
</dbReference>